<dbReference type="AlphaFoldDB" id="A0A267DPY7"/>
<dbReference type="EMBL" id="NIVC01003575">
    <property type="protein sequence ID" value="PAA50734.1"/>
    <property type="molecule type" value="Genomic_DNA"/>
</dbReference>
<feature type="compositionally biased region" description="Basic residues" evidence="1">
    <location>
        <begin position="189"/>
        <end position="204"/>
    </location>
</feature>
<reference evidence="2 3" key="1">
    <citation type="submission" date="2017-06" db="EMBL/GenBank/DDBJ databases">
        <title>A platform for efficient transgenesis in Macrostomum lignano, a flatworm model organism for stem cell research.</title>
        <authorList>
            <person name="Berezikov E."/>
        </authorList>
    </citation>
    <scope>NUCLEOTIDE SEQUENCE [LARGE SCALE GENOMIC DNA]</scope>
    <source>
        <strain evidence="2">DV1</strain>
        <tissue evidence="2">Whole organism</tissue>
    </source>
</reference>
<comment type="caution">
    <text evidence="2">The sequence shown here is derived from an EMBL/GenBank/DDBJ whole genome shotgun (WGS) entry which is preliminary data.</text>
</comment>
<feature type="region of interest" description="Disordered" evidence="1">
    <location>
        <begin position="189"/>
        <end position="244"/>
    </location>
</feature>
<feature type="compositionally biased region" description="Pro residues" evidence="1">
    <location>
        <begin position="234"/>
        <end position="244"/>
    </location>
</feature>
<feature type="compositionally biased region" description="Polar residues" evidence="1">
    <location>
        <begin position="218"/>
        <end position="231"/>
    </location>
</feature>
<keyword evidence="3" id="KW-1185">Reference proteome</keyword>
<accession>A0A267DPY7</accession>
<feature type="region of interest" description="Disordered" evidence="1">
    <location>
        <begin position="121"/>
        <end position="152"/>
    </location>
</feature>
<dbReference type="Proteomes" id="UP000215902">
    <property type="component" value="Unassembled WGS sequence"/>
</dbReference>
<name>A0A267DPY7_9PLAT</name>
<sequence length="244" mass="26231">MQRRRTRTDSTEDSESSSSSPHNSTTAAQGSGGATDGWQHTLQSAAVSAAIVSSVAAVTAESAMVTTAQPAATSKSATVRRIAQRLTLPAAPQPPPAASAASLLQHRRIARRLAARRRQLPRSLRDLASSDESAQDADDEASASAGLNDADRLAHRQRTISTILKATTTARLKSHWTKPKTPLRRCAPLKKLKPKRQWSWRRRSLATSSPPARCPGQRQPTTTSWNSSSTMLYPPLPPLPLPPA</sequence>
<feature type="region of interest" description="Disordered" evidence="1">
    <location>
        <begin position="1"/>
        <end position="39"/>
    </location>
</feature>
<proteinExistence type="predicted"/>
<evidence type="ECO:0000313" key="3">
    <source>
        <dbReference type="Proteomes" id="UP000215902"/>
    </source>
</evidence>
<protein>
    <submittedName>
        <fullName evidence="2">Uncharacterized protein</fullName>
    </submittedName>
</protein>
<organism evidence="2 3">
    <name type="scientific">Macrostomum lignano</name>
    <dbReference type="NCBI Taxonomy" id="282301"/>
    <lineage>
        <taxon>Eukaryota</taxon>
        <taxon>Metazoa</taxon>
        <taxon>Spiralia</taxon>
        <taxon>Lophotrochozoa</taxon>
        <taxon>Platyhelminthes</taxon>
        <taxon>Rhabditophora</taxon>
        <taxon>Macrostomorpha</taxon>
        <taxon>Macrostomida</taxon>
        <taxon>Macrostomidae</taxon>
        <taxon>Macrostomum</taxon>
    </lineage>
</organism>
<evidence type="ECO:0000313" key="2">
    <source>
        <dbReference type="EMBL" id="PAA50734.1"/>
    </source>
</evidence>
<gene>
    <name evidence="2" type="ORF">BOX15_Mlig003197g2</name>
</gene>
<evidence type="ECO:0000256" key="1">
    <source>
        <dbReference type="SAM" id="MobiDB-lite"/>
    </source>
</evidence>